<proteinExistence type="predicted"/>
<keyword evidence="1" id="KW-0732">Signal</keyword>
<evidence type="ECO:0000256" key="1">
    <source>
        <dbReference type="SAM" id="SignalP"/>
    </source>
</evidence>
<dbReference type="AlphaFoldDB" id="A0A6S6TMC6"/>
<reference evidence="2" key="1">
    <citation type="submission" date="2020-01" db="EMBL/GenBank/DDBJ databases">
        <authorList>
            <person name="Meier V. D."/>
            <person name="Meier V D."/>
        </authorList>
    </citation>
    <scope>NUCLEOTIDE SEQUENCE</scope>
    <source>
        <strain evidence="2">HLG_WM_MAG_10</strain>
    </source>
</reference>
<evidence type="ECO:0000313" key="2">
    <source>
        <dbReference type="EMBL" id="CAA6820504.1"/>
    </source>
</evidence>
<feature type="signal peptide" evidence="1">
    <location>
        <begin position="1"/>
        <end position="27"/>
    </location>
</feature>
<sequence length="371" mass="40614">MKLFFRLSLIAIIFNSLALLPSQELHAQADARYSQYYQAPLRLNPAMTGVFEGLWRVGANFRTQWGSVMGGSDAYYTYAVGAELKTSVFKSDYIGVGFSALTDVAGAGQYNVTDINLGITYMKKLTGGGRSYRPTLTSYLVAGAQIGIGQRSVKWLNLNYSTQYVVDNNQYNSAITSGENTGGMRMAKIYPDLSAGLLWYGVISERKSVYAGIGLFHLNRPEISLFDRSNVSAGVERLYMRVTAHAGGEFLVGGRSSAISLLPGFVGMFQGPFMELNMGLGLKYQAPRYDDFAFKLSVWTRLANKLESEMDADALILAVGIDYQTFQFSVSYDINTSTLSNVSGGQGSLEFSVIYTHAGKRARPDGCPAFN</sequence>
<gene>
    <name evidence="2" type="ORF">HELGO_WM44907</name>
</gene>
<protein>
    <submittedName>
        <fullName evidence="2">Bacteroidetes-specific membrane protein</fullName>
    </submittedName>
</protein>
<organism evidence="2">
    <name type="scientific">uncultured Aureispira sp</name>
    <dbReference type="NCBI Taxonomy" id="1331704"/>
    <lineage>
        <taxon>Bacteria</taxon>
        <taxon>Pseudomonadati</taxon>
        <taxon>Bacteroidota</taxon>
        <taxon>Saprospiria</taxon>
        <taxon>Saprospirales</taxon>
        <taxon>Saprospiraceae</taxon>
        <taxon>Aureispira</taxon>
        <taxon>environmental samples</taxon>
    </lineage>
</organism>
<dbReference type="EMBL" id="CACVAQ010000285">
    <property type="protein sequence ID" value="CAA6820504.1"/>
    <property type="molecule type" value="Genomic_DNA"/>
</dbReference>
<name>A0A6S6TMC6_9BACT</name>
<dbReference type="Pfam" id="PF11751">
    <property type="entry name" value="PorP_SprF"/>
    <property type="match status" value="1"/>
</dbReference>
<accession>A0A6S6TMC6</accession>
<feature type="chain" id="PRO_5028044375" evidence="1">
    <location>
        <begin position="28"/>
        <end position="371"/>
    </location>
</feature>
<dbReference type="InterPro" id="IPR019861">
    <property type="entry name" value="PorP/SprF_Bacteroidetes"/>
</dbReference>
<dbReference type="NCBIfam" id="TIGR03519">
    <property type="entry name" value="T9SS_PorP_fam"/>
    <property type="match status" value="1"/>
</dbReference>